<dbReference type="HOGENOM" id="CLU_111585_5_3_7"/>
<gene>
    <name evidence="5" type="ordered locus">BMS_3263</name>
</gene>
<evidence type="ECO:0000256" key="1">
    <source>
        <dbReference type="ARBA" id="ARBA00023015"/>
    </source>
</evidence>
<keyword evidence="1" id="KW-0805">Transcription regulation</keyword>
<organism evidence="5 6">
    <name type="scientific">Halobacteriovorax marinus (strain ATCC BAA-682 / DSM 15412 / SJ)</name>
    <name type="common">Bacteriovorax marinus</name>
    <dbReference type="NCBI Taxonomy" id="862908"/>
    <lineage>
        <taxon>Bacteria</taxon>
        <taxon>Pseudomonadati</taxon>
        <taxon>Bdellovibrionota</taxon>
        <taxon>Bacteriovoracia</taxon>
        <taxon>Bacteriovoracales</taxon>
        <taxon>Halobacteriovoraceae</taxon>
        <taxon>Halobacteriovorax</taxon>
    </lineage>
</organism>
<dbReference type="InterPro" id="IPR002577">
    <property type="entry name" value="HTH_HxlR"/>
</dbReference>
<dbReference type="EMBL" id="FQ312005">
    <property type="protein sequence ID" value="CBW28012.1"/>
    <property type="molecule type" value="Genomic_DNA"/>
</dbReference>
<dbReference type="AlphaFoldDB" id="E1X0I6"/>
<feature type="domain" description="HTH hxlR-type" evidence="4">
    <location>
        <begin position="11"/>
        <end position="106"/>
    </location>
</feature>
<dbReference type="SUPFAM" id="SSF46785">
    <property type="entry name" value="Winged helix' DNA-binding domain"/>
    <property type="match status" value="1"/>
</dbReference>
<dbReference type="RefSeq" id="WP_014245782.1">
    <property type="nucleotide sequence ID" value="NC_016620.1"/>
</dbReference>
<dbReference type="Proteomes" id="UP000008963">
    <property type="component" value="Chromosome"/>
</dbReference>
<dbReference type="eggNOG" id="COG1733">
    <property type="taxonomic scope" value="Bacteria"/>
</dbReference>
<dbReference type="PROSITE" id="PS51118">
    <property type="entry name" value="HTH_HXLR"/>
    <property type="match status" value="1"/>
</dbReference>
<dbReference type="PANTHER" id="PTHR33204">
    <property type="entry name" value="TRANSCRIPTIONAL REGULATOR, MARR FAMILY"/>
    <property type="match status" value="1"/>
</dbReference>
<dbReference type="KEGG" id="bmx:BMS_3263"/>
<name>E1X0I6_HALMS</name>
<proteinExistence type="predicted"/>
<evidence type="ECO:0000313" key="6">
    <source>
        <dbReference type="Proteomes" id="UP000008963"/>
    </source>
</evidence>
<dbReference type="STRING" id="862908.BMS_3263"/>
<accession>E1X0I6</accession>
<evidence type="ECO:0000256" key="3">
    <source>
        <dbReference type="ARBA" id="ARBA00023163"/>
    </source>
</evidence>
<keyword evidence="3" id="KW-0804">Transcription</keyword>
<dbReference type="PATRIC" id="fig|862908.3.peg.3117"/>
<evidence type="ECO:0000313" key="5">
    <source>
        <dbReference type="EMBL" id="CBW28012.1"/>
    </source>
</evidence>
<keyword evidence="2" id="KW-0238">DNA-binding</keyword>
<protein>
    <submittedName>
        <fullName evidence="5">Transcriptional regulator</fullName>
    </submittedName>
</protein>
<dbReference type="GO" id="GO:0003677">
    <property type="term" value="F:DNA binding"/>
    <property type="evidence" value="ECO:0007669"/>
    <property type="project" value="UniProtKB-KW"/>
</dbReference>
<evidence type="ECO:0000256" key="2">
    <source>
        <dbReference type="ARBA" id="ARBA00023125"/>
    </source>
</evidence>
<sequence length="106" mass="12312">MSLTKDQLDISTRNIYTALDIIGGKWKIKILGQIYFHKEMRFNNLLRSIPGISNKVLSQQLKELERDEIIKKQDRDNLIHYVLDTKGSSINPILTALCNWAGDNYY</sequence>
<dbReference type="OrthoDB" id="9800350at2"/>
<dbReference type="InterPro" id="IPR036388">
    <property type="entry name" value="WH-like_DNA-bd_sf"/>
</dbReference>
<dbReference type="Pfam" id="PF01638">
    <property type="entry name" value="HxlR"/>
    <property type="match status" value="1"/>
</dbReference>
<dbReference type="InterPro" id="IPR036390">
    <property type="entry name" value="WH_DNA-bd_sf"/>
</dbReference>
<evidence type="ECO:0000259" key="4">
    <source>
        <dbReference type="PROSITE" id="PS51118"/>
    </source>
</evidence>
<dbReference type="Gene3D" id="1.10.10.10">
    <property type="entry name" value="Winged helix-like DNA-binding domain superfamily/Winged helix DNA-binding domain"/>
    <property type="match status" value="1"/>
</dbReference>
<keyword evidence="6" id="KW-1185">Reference proteome</keyword>
<reference evidence="6" key="1">
    <citation type="journal article" date="2013" name="ISME J.">
        <title>A small predatory core genome in the divergent marine Bacteriovorax marinus SJ and the terrestrial Bdellovibrio bacteriovorus.</title>
        <authorList>
            <person name="Crossman L.C."/>
            <person name="Chen H."/>
            <person name="Cerdeno-Tarraga A.M."/>
            <person name="Brooks K."/>
            <person name="Quail M.A."/>
            <person name="Pineiro S.A."/>
            <person name="Hobley L."/>
            <person name="Sockett R.E."/>
            <person name="Bentley S.D."/>
            <person name="Parkhill J."/>
            <person name="Williams H.N."/>
            <person name="Stine O.C."/>
        </authorList>
    </citation>
    <scope>NUCLEOTIDE SEQUENCE [LARGE SCALE GENOMIC DNA]</scope>
    <source>
        <strain evidence="6">ATCC BAA-682 / DSM 15412 / SJ</strain>
    </source>
</reference>